<feature type="repeat" description="ANK" evidence="3">
    <location>
        <begin position="108"/>
        <end position="142"/>
    </location>
</feature>
<dbReference type="PANTHER" id="PTHR24193">
    <property type="entry name" value="ANKYRIN REPEAT PROTEIN"/>
    <property type="match status" value="1"/>
</dbReference>
<sequence length="171" mass="18812">MANSKIDEMYDAIYDGDCTKIDTLVSAGLSVDTRVQGDEWNFLHMALVSITIPPDPDVIRHLIDIGVDVNARDRCLWTPLHYAVRTKNRQVVKMLIDAGADVDPVNDEGISPLHQCLLVQKCDLEVVEMLLAAGADPDHDRGGGTVRNYINVVASPDSGALLKLLDKYTKK</sequence>
<dbReference type="SMART" id="SM00248">
    <property type="entry name" value="ANK"/>
    <property type="match status" value="3"/>
</dbReference>
<dbReference type="Pfam" id="PF12796">
    <property type="entry name" value="Ank_2"/>
    <property type="match status" value="1"/>
</dbReference>
<dbReference type="InterPro" id="IPR002110">
    <property type="entry name" value="Ankyrin_rpt"/>
</dbReference>
<evidence type="ECO:0000313" key="5">
    <source>
        <dbReference type="Proteomes" id="UP000322887"/>
    </source>
</evidence>
<organism evidence="4 5">
    <name type="scientific">Gimesia maris</name>
    <dbReference type="NCBI Taxonomy" id="122"/>
    <lineage>
        <taxon>Bacteria</taxon>
        <taxon>Pseudomonadati</taxon>
        <taxon>Planctomycetota</taxon>
        <taxon>Planctomycetia</taxon>
        <taxon>Planctomycetales</taxon>
        <taxon>Planctomycetaceae</taxon>
        <taxon>Gimesia</taxon>
    </lineage>
</organism>
<evidence type="ECO:0000256" key="2">
    <source>
        <dbReference type="ARBA" id="ARBA00023043"/>
    </source>
</evidence>
<protein>
    <submittedName>
        <fullName evidence="4">Ankyrin repeats (3 copies)</fullName>
    </submittedName>
</protein>
<dbReference type="Proteomes" id="UP000322887">
    <property type="component" value="Chromosome"/>
</dbReference>
<dbReference type="PROSITE" id="PS50297">
    <property type="entry name" value="ANK_REP_REGION"/>
    <property type="match status" value="2"/>
</dbReference>
<dbReference type="InterPro" id="IPR036770">
    <property type="entry name" value="Ankyrin_rpt-contain_sf"/>
</dbReference>
<accession>A0ABX5YK98</accession>
<feature type="repeat" description="ANK" evidence="3">
    <location>
        <begin position="78"/>
        <end position="107"/>
    </location>
</feature>
<reference evidence="4 5" key="1">
    <citation type="submission" date="2019-08" db="EMBL/GenBank/DDBJ databases">
        <title>Deep-cultivation of Planctomycetes and their phenomic and genomic characterization uncovers novel biology.</title>
        <authorList>
            <person name="Wiegand S."/>
            <person name="Jogler M."/>
            <person name="Boedeker C."/>
            <person name="Pinto D."/>
            <person name="Vollmers J."/>
            <person name="Rivas-Marin E."/>
            <person name="Kohn T."/>
            <person name="Peeters S.H."/>
            <person name="Heuer A."/>
            <person name="Rast P."/>
            <person name="Oberbeckmann S."/>
            <person name="Bunk B."/>
            <person name="Jeske O."/>
            <person name="Meyerdierks A."/>
            <person name="Storesund J.E."/>
            <person name="Kallscheuer N."/>
            <person name="Luecker S."/>
            <person name="Lage O.M."/>
            <person name="Pohl T."/>
            <person name="Merkel B.J."/>
            <person name="Hornburger P."/>
            <person name="Mueller R.-W."/>
            <person name="Bruemmer F."/>
            <person name="Labrenz M."/>
            <person name="Spormann A.M."/>
            <person name="Op den Camp H."/>
            <person name="Overmann J."/>
            <person name="Amann R."/>
            <person name="Jetten M.S.M."/>
            <person name="Mascher T."/>
            <person name="Medema M.H."/>
            <person name="Devos D.P."/>
            <person name="Kaster A.-K."/>
            <person name="Ovreas L."/>
            <person name="Rohde M."/>
            <person name="Galperin M.Y."/>
            <person name="Jogler C."/>
        </authorList>
    </citation>
    <scope>NUCLEOTIDE SEQUENCE [LARGE SCALE GENOMIC DNA]</scope>
    <source>
        <strain evidence="4 5">DSM 8797</strain>
    </source>
</reference>
<evidence type="ECO:0000313" key="4">
    <source>
        <dbReference type="EMBL" id="QEG16141.1"/>
    </source>
</evidence>
<dbReference type="PANTHER" id="PTHR24193:SF121">
    <property type="entry name" value="ADA2A-CONTAINING COMPLEX COMPONENT 3, ISOFORM D"/>
    <property type="match status" value="1"/>
</dbReference>
<keyword evidence="5" id="KW-1185">Reference proteome</keyword>
<dbReference type="PROSITE" id="PS50088">
    <property type="entry name" value="ANK_REPEAT"/>
    <property type="match status" value="2"/>
</dbReference>
<evidence type="ECO:0000256" key="3">
    <source>
        <dbReference type="PROSITE-ProRule" id="PRU00023"/>
    </source>
</evidence>
<proteinExistence type="predicted"/>
<dbReference type="InterPro" id="IPR050663">
    <property type="entry name" value="Ankyrin-SOCS_Box"/>
</dbReference>
<dbReference type="SUPFAM" id="SSF48403">
    <property type="entry name" value="Ankyrin repeat"/>
    <property type="match status" value="1"/>
</dbReference>
<gene>
    <name evidence="4" type="ORF">GmarT_20020</name>
</gene>
<evidence type="ECO:0000256" key="1">
    <source>
        <dbReference type="ARBA" id="ARBA00022737"/>
    </source>
</evidence>
<dbReference type="EMBL" id="CP042910">
    <property type="protein sequence ID" value="QEG16141.1"/>
    <property type="molecule type" value="Genomic_DNA"/>
</dbReference>
<name>A0ABX5YK98_9PLAN</name>
<keyword evidence="2 3" id="KW-0040">ANK repeat</keyword>
<dbReference type="RefSeq" id="WP_002648361.1">
    <property type="nucleotide sequence ID" value="NZ_CP043931.1"/>
</dbReference>
<keyword evidence="1" id="KW-0677">Repeat</keyword>
<dbReference type="Gene3D" id="1.25.40.20">
    <property type="entry name" value="Ankyrin repeat-containing domain"/>
    <property type="match status" value="1"/>
</dbReference>